<dbReference type="Proteomes" id="UP000204584">
    <property type="component" value="Segment"/>
</dbReference>
<dbReference type="RefSeq" id="YP_008437696.1">
    <property type="nucleotide sequence ID" value="NC_022098.1"/>
</dbReference>
<keyword evidence="2" id="KW-1185">Reference proteome</keyword>
<reference evidence="1 2" key="1">
    <citation type="journal article" date="2013" name="Science">
        <title>Pandoraviruses: amoeba viruses with genomes up to 2.5 Mb reaching that of parasitic eukaryotes.</title>
        <authorList>
            <person name="Philippe N."/>
            <person name="Legendre M."/>
            <person name="Doutre G."/>
            <person name="Coute Y."/>
            <person name="Poirot O."/>
            <person name="Lescot M."/>
            <person name="Arslan D."/>
            <person name="Seltzer V."/>
            <person name="Bertaux L."/>
            <person name="Bruley C."/>
            <person name="Garin J."/>
            <person name="Claverie J.M."/>
            <person name="Abergel C."/>
        </authorList>
    </citation>
    <scope>NUCLEOTIDE SEQUENCE [LARGE SCALE GENOMIC DNA]</scope>
</reference>
<gene>
    <name evidence="1" type="ORF">psal_cds_685</name>
</gene>
<evidence type="ECO:0000313" key="2">
    <source>
        <dbReference type="Proteomes" id="UP000204584"/>
    </source>
</evidence>
<organism evidence="1 2">
    <name type="scientific">Pandoravirus salinus</name>
    <dbReference type="NCBI Taxonomy" id="1349410"/>
    <lineage>
        <taxon>Viruses</taxon>
        <taxon>Pandoravirus</taxon>
    </lineage>
</organism>
<dbReference type="GeneID" id="16606411"/>
<sequence length="181" mass="19706">MADTTRAAPFDEDDRHSVLDAAVARLIDDGAMSLAVDDLAVVWPGDQRTQNISPKALFRSIERVGGSRCVEIVGLRDTTTGRYFIERIDPATVDLASLLQDAVGRRLQCHVARLHIRNIPQRYWGSANRVRASGRLERAIVAVGPAFGCRVACVLESAAPVFCLDYEPPTDGDGDVGMNDN</sequence>
<dbReference type="EMBL" id="KC977571">
    <property type="protein sequence ID" value="AGO84624.1"/>
    <property type="molecule type" value="Genomic_DNA"/>
</dbReference>
<name>S4VVH2_9VIRU</name>
<protein>
    <submittedName>
        <fullName evidence="1">Uncharacterized protein</fullName>
    </submittedName>
</protein>
<dbReference type="KEGG" id="vg:16606411"/>
<evidence type="ECO:0000313" key="1">
    <source>
        <dbReference type="EMBL" id="AGO84624.1"/>
    </source>
</evidence>
<accession>S4VVH2</accession>
<proteinExistence type="predicted"/>